<comment type="caution">
    <text evidence="2">The sequence shown here is derived from an EMBL/GenBank/DDBJ whole genome shotgun (WGS) entry which is preliminary data.</text>
</comment>
<feature type="compositionally biased region" description="Basic and acidic residues" evidence="1">
    <location>
        <begin position="982"/>
        <end position="991"/>
    </location>
</feature>
<feature type="region of interest" description="Disordered" evidence="1">
    <location>
        <begin position="465"/>
        <end position="486"/>
    </location>
</feature>
<feature type="region of interest" description="Disordered" evidence="1">
    <location>
        <begin position="329"/>
        <end position="357"/>
    </location>
</feature>
<feature type="compositionally biased region" description="Basic and acidic residues" evidence="1">
    <location>
        <begin position="529"/>
        <end position="539"/>
    </location>
</feature>
<feature type="region of interest" description="Disordered" evidence="1">
    <location>
        <begin position="159"/>
        <end position="186"/>
    </location>
</feature>
<feature type="compositionally biased region" description="Basic and acidic residues" evidence="1">
    <location>
        <begin position="174"/>
        <end position="186"/>
    </location>
</feature>
<feature type="compositionally biased region" description="Polar residues" evidence="1">
    <location>
        <begin position="959"/>
        <end position="970"/>
    </location>
</feature>
<evidence type="ECO:0000256" key="1">
    <source>
        <dbReference type="SAM" id="MobiDB-lite"/>
    </source>
</evidence>
<organism evidence="2 3">
    <name type="scientific">Diplocarpon rosae</name>
    <dbReference type="NCBI Taxonomy" id="946125"/>
    <lineage>
        <taxon>Eukaryota</taxon>
        <taxon>Fungi</taxon>
        <taxon>Dikarya</taxon>
        <taxon>Ascomycota</taxon>
        <taxon>Pezizomycotina</taxon>
        <taxon>Leotiomycetes</taxon>
        <taxon>Helotiales</taxon>
        <taxon>Drepanopezizaceae</taxon>
        <taxon>Diplocarpon</taxon>
    </lineage>
</organism>
<evidence type="ECO:0000313" key="2">
    <source>
        <dbReference type="EMBL" id="KAK2627927.1"/>
    </source>
</evidence>
<feature type="region of interest" description="Disordered" evidence="1">
    <location>
        <begin position="959"/>
        <end position="999"/>
    </location>
</feature>
<keyword evidence="3" id="KW-1185">Reference proteome</keyword>
<feature type="region of interest" description="Disordered" evidence="1">
    <location>
        <begin position="551"/>
        <end position="588"/>
    </location>
</feature>
<dbReference type="Proteomes" id="UP001285354">
    <property type="component" value="Unassembled WGS sequence"/>
</dbReference>
<proteinExistence type="predicted"/>
<feature type="compositionally biased region" description="Polar residues" evidence="1">
    <location>
        <begin position="619"/>
        <end position="628"/>
    </location>
</feature>
<name>A0AAD9T2K7_9HELO</name>
<protein>
    <submittedName>
        <fullName evidence="2">Uncharacterized protein</fullName>
    </submittedName>
</protein>
<feature type="region of interest" description="Disordered" evidence="1">
    <location>
        <begin position="619"/>
        <end position="658"/>
    </location>
</feature>
<feature type="compositionally biased region" description="Polar residues" evidence="1">
    <location>
        <begin position="477"/>
        <end position="486"/>
    </location>
</feature>
<dbReference type="EMBL" id="JAUBYV010000003">
    <property type="protein sequence ID" value="KAK2627927.1"/>
    <property type="molecule type" value="Genomic_DNA"/>
</dbReference>
<feature type="compositionally biased region" description="Basic and acidic residues" evidence="1">
    <location>
        <begin position="332"/>
        <end position="350"/>
    </location>
</feature>
<sequence>MDRFNRSYDSEEIMDELYYCAPAFDLADVLCSGSDSEETPEQVAKKRARYEEAAQRVVAGNLPTLLSASLRGPFSKKSGWVNPWRQKPRRKREGEWWQPGSEDMLFTRTSVMKGAAERGLAHLDPEAALQWCKTTAQTEADATIETDLESGAVMISVERDELDESEDMPQKTPYSKDSDQVPHKLRHTDWENSSRYPDVSMLKYFTETPQTKEATGGSRRVIKRPADSEWLRGSYLSKRARWEGSAVPTPTPLLEELQKNGRWRQKCARIIGEPISTHSSELSTSILNISKDAPQLPLLTFQTPGQRAEYECDLGPRYTAGIVCKSSQNEKLGSRSQDKDNGELHDDTQRSWRSYHGSSSRVEKTLKRVGDHLFPNLEQDNLVAFTPWTKQTSVKSFGKLQSPNVQFSDPGSDDLPAIQRNSINYGDTGVVEYGDDDTFVTDVVPSSRNLEEFQFRRRARYIDPSKSEASVPLGDAENSTSISDGQQENLQKIISNSLRSDQVRFVDSESPTQRQSVSVNAPPVQRTPPESEKSSLSRDLLEVTHTSPFLRPAISPESELPPNPINSTVDTPLPTPKRTTPRQRPPMSNARLAMPPHESQEFQIVAKLAESSQNLYDMSTQSFNTTPPRSLPGPEQPHSHRPGAHSSDGEAERAVSGGGGYAADEMARIQMTLSQASPNSSFVGSLQRRQHLGTQGFKTVDGLTPQEEVLQLEAGKNISPIRRSPSLYQALHDKRIAEPRIFPDIERESMPSGEVAAQDRLILPNLISANATAKLATTAEHAQEVCVESYEPRSQVQVESEHLDVSAAGFEAKRIIASESGKTRSEAIWEACGPQSPWVIEDLGLRTITEQERAEVSEQDGKQGEGFSEDLIASDLPLKPLETEWEQVERPLTPYGSAMEPLKDTLTQTPSPDHGITDQANVSLNTQSFVEAAIKNPWMSAFRNKSSRKLKKRVSFGVTSGGQEAAQSHSSVRKISPATAPHYKDKDKGEVENEDGNEGTFKDGTAIIINAFGEHLAAATGPRVFKRILPEMRNSQLASSPALDAQAEAFIAADRELSSETEWPATSKSASSYHLQARSDANRNTVWDEPENSMFNNPCFLSPTANRGNINALTDFDMDEALGAASSFLDDTWNVDIELQKAKATDQTGHRRRKLFGLA</sequence>
<feature type="compositionally biased region" description="Polar residues" evidence="1">
    <location>
        <begin position="509"/>
        <end position="519"/>
    </location>
</feature>
<feature type="region of interest" description="Disordered" evidence="1">
    <location>
        <begin position="506"/>
        <end position="539"/>
    </location>
</feature>
<evidence type="ECO:0000313" key="3">
    <source>
        <dbReference type="Proteomes" id="UP001285354"/>
    </source>
</evidence>
<reference evidence="2" key="1">
    <citation type="submission" date="2023-06" db="EMBL/GenBank/DDBJ databases">
        <title>Draft genome of Marssonina rosae.</title>
        <authorList>
            <person name="Cheng Q."/>
        </authorList>
    </citation>
    <scope>NUCLEOTIDE SEQUENCE</scope>
    <source>
        <strain evidence="2">R4</strain>
    </source>
</reference>
<dbReference type="AlphaFoldDB" id="A0AAD9T2K7"/>
<accession>A0AAD9T2K7</accession>
<gene>
    <name evidence="2" type="ORF">QTJ16_002573</name>
</gene>